<reference evidence="1 2" key="1">
    <citation type="submission" date="2019-06" db="EMBL/GenBank/DDBJ databases">
        <title>Sequencing the genomes of 1000 actinobacteria strains.</title>
        <authorList>
            <person name="Klenk H.-P."/>
        </authorList>
    </citation>
    <scope>NUCLEOTIDE SEQUENCE [LARGE SCALE GENOMIC DNA]</scope>
    <source>
        <strain evidence="1 2">DSM 45671</strain>
    </source>
</reference>
<dbReference type="Proteomes" id="UP000321261">
    <property type="component" value="Unassembled WGS sequence"/>
</dbReference>
<keyword evidence="2" id="KW-1185">Reference proteome</keyword>
<dbReference type="OrthoDB" id="3215033at2"/>
<proteinExistence type="predicted"/>
<evidence type="ECO:0000313" key="2">
    <source>
        <dbReference type="Proteomes" id="UP000321261"/>
    </source>
</evidence>
<comment type="caution">
    <text evidence="1">The sequence shown here is derived from an EMBL/GenBank/DDBJ whole genome shotgun (WGS) entry which is preliminary data.</text>
</comment>
<sequence>MRLTYFRELMETEFGVARAAAVSRDHVFSELGGRTVEEALEAGLEPREVWKAVCDAYDVPLARR</sequence>
<organism evidence="1 2">
    <name type="scientific">Pseudonocardia hierapolitana</name>
    <dbReference type="NCBI Taxonomy" id="1128676"/>
    <lineage>
        <taxon>Bacteria</taxon>
        <taxon>Bacillati</taxon>
        <taxon>Actinomycetota</taxon>
        <taxon>Actinomycetes</taxon>
        <taxon>Pseudonocardiales</taxon>
        <taxon>Pseudonocardiaceae</taxon>
        <taxon>Pseudonocardia</taxon>
    </lineage>
</organism>
<accession>A0A561SHP6</accession>
<gene>
    <name evidence="1" type="ORF">FHX44_11260</name>
</gene>
<evidence type="ECO:0000313" key="1">
    <source>
        <dbReference type="EMBL" id="TWF74380.1"/>
    </source>
</evidence>
<name>A0A561SHP6_9PSEU</name>
<dbReference type="EMBL" id="VIWU01000001">
    <property type="protein sequence ID" value="TWF74380.1"/>
    <property type="molecule type" value="Genomic_DNA"/>
</dbReference>
<dbReference type="InterPro" id="IPR021408">
    <property type="entry name" value="DUF3046"/>
</dbReference>
<dbReference type="Pfam" id="PF11248">
    <property type="entry name" value="DUF3046"/>
    <property type="match status" value="1"/>
</dbReference>
<dbReference type="AlphaFoldDB" id="A0A561SHP6"/>
<dbReference type="RefSeq" id="WP_147253762.1">
    <property type="nucleotide sequence ID" value="NZ_VIWU01000001.1"/>
</dbReference>
<protein>
    <submittedName>
        <fullName evidence="1">DUF3046 family protein</fullName>
    </submittedName>
</protein>